<organism evidence="4 5">
    <name type="scientific">Halanaerobacter jeridensis</name>
    <dbReference type="NCBI Taxonomy" id="706427"/>
    <lineage>
        <taxon>Bacteria</taxon>
        <taxon>Bacillati</taxon>
        <taxon>Bacillota</taxon>
        <taxon>Clostridia</taxon>
        <taxon>Halanaerobiales</taxon>
        <taxon>Halobacteroidaceae</taxon>
        <taxon>Halanaerobacter</taxon>
    </lineage>
</organism>
<dbReference type="SUPFAM" id="SSF54637">
    <property type="entry name" value="Thioesterase/thiol ester dehydrase-isomerase"/>
    <property type="match status" value="1"/>
</dbReference>
<accession>A0A938XT77</accession>
<evidence type="ECO:0000256" key="1">
    <source>
        <dbReference type="ARBA" id="ARBA00005953"/>
    </source>
</evidence>
<reference evidence="4" key="1">
    <citation type="submission" date="2021-01" db="EMBL/GenBank/DDBJ databases">
        <title>Genomic Encyclopedia of Type Strains, Phase IV (KMG-IV): sequencing the most valuable type-strain genomes for metagenomic binning, comparative biology and taxonomic classification.</title>
        <authorList>
            <person name="Goeker M."/>
        </authorList>
    </citation>
    <scope>NUCLEOTIDE SEQUENCE</scope>
    <source>
        <strain evidence="4">DSM 23230</strain>
    </source>
</reference>
<dbReference type="EMBL" id="JAFBDQ010000009">
    <property type="protein sequence ID" value="MBM7557088.1"/>
    <property type="molecule type" value="Genomic_DNA"/>
</dbReference>
<protein>
    <submittedName>
        <fullName evidence="4">Acyl-CoA thioester hydrolase</fullName>
        <ecNumber evidence="4">3.1.2.-</ecNumber>
    </submittedName>
</protein>
<comment type="caution">
    <text evidence="4">The sequence shown here is derived from an EMBL/GenBank/DDBJ whole genome shotgun (WGS) entry which is preliminary data.</text>
</comment>
<dbReference type="InterPro" id="IPR006684">
    <property type="entry name" value="YbgC/YbaW"/>
</dbReference>
<feature type="domain" description="Thioesterase" evidence="3">
    <location>
        <begin position="19"/>
        <end position="101"/>
    </location>
</feature>
<sequence>MMKKHKHQFRVRYSETDQMGVVYHGNYIDWFEIGRTEYFREEGVLYKDLEAAGILLAVVDIECSYHYPARYDDLVTVITMVEEVKRTKLKFKYEIRNAETDKLLVTGTSTHAFVNEDFKPISMQRQAPEYWQQIFDN</sequence>
<dbReference type="PANTHER" id="PTHR31793">
    <property type="entry name" value="4-HYDROXYBENZOYL-COA THIOESTERASE FAMILY MEMBER"/>
    <property type="match status" value="1"/>
</dbReference>
<evidence type="ECO:0000256" key="2">
    <source>
        <dbReference type="ARBA" id="ARBA00022801"/>
    </source>
</evidence>
<evidence type="ECO:0000313" key="4">
    <source>
        <dbReference type="EMBL" id="MBM7557088.1"/>
    </source>
</evidence>
<dbReference type="PANTHER" id="PTHR31793:SF27">
    <property type="entry name" value="NOVEL THIOESTERASE SUPERFAMILY DOMAIN AND SAPOSIN A-TYPE DOMAIN CONTAINING PROTEIN (0610012H03RIK)"/>
    <property type="match status" value="1"/>
</dbReference>
<keyword evidence="5" id="KW-1185">Reference proteome</keyword>
<dbReference type="InterPro" id="IPR050563">
    <property type="entry name" value="4-hydroxybenzoyl-CoA_TE"/>
</dbReference>
<dbReference type="Pfam" id="PF03061">
    <property type="entry name" value="4HBT"/>
    <property type="match status" value="1"/>
</dbReference>
<evidence type="ECO:0000313" key="5">
    <source>
        <dbReference type="Proteomes" id="UP000774000"/>
    </source>
</evidence>
<dbReference type="PIRSF" id="PIRSF003230">
    <property type="entry name" value="YbgC"/>
    <property type="match status" value="1"/>
</dbReference>
<proteinExistence type="inferred from homology"/>
<dbReference type="Proteomes" id="UP000774000">
    <property type="component" value="Unassembled WGS sequence"/>
</dbReference>
<dbReference type="CDD" id="cd00586">
    <property type="entry name" value="4HBT"/>
    <property type="match status" value="1"/>
</dbReference>
<dbReference type="GO" id="GO:0047617">
    <property type="term" value="F:fatty acyl-CoA hydrolase activity"/>
    <property type="evidence" value="ECO:0007669"/>
    <property type="project" value="TreeGrafter"/>
</dbReference>
<dbReference type="RefSeq" id="WP_239551057.1">
    <property type="nucleotide sequence ID" value="NZ_JAFBDQ010000009.1"/>
</dbReference>
<dbReference type="InterPro" id="IPR008272">
    <property type="entry name" value="HB-CoA_thioesterase_AS"/>
</dbReference>
<name>A0A938XT77_9FIRM</name>
<evidence type="ECO:0000259" key="3">
    <source>
        <dbReference type="Pfam" id="PF03061"/>
    </source>
</evidence>
<keyword evidence="2 4" id="KW-0378">Hydrolase</keyword>
<dbReference type="EC" id="3.1.2.-" evidence="4"/>
<comment type="similarity">
    <text evidence="1">Belongs to the 4-hydroxybenzoyl-CoA thioesterase family.</text>
</comment>
<gene>
    <name evidence="4" type="ORF">JOC47_001942</name>
</gene>
<dbReference type="NCBIfam" id="TIGR00051">
    <property type="entry name" value="YbgC/FadM family acyl-CoA thioesterase"/>
    <property type="match status" value="1"/>
</dbReference>
<dbReference type="Gene3D" id="3.10.129.10">
    <property type="entry name" value="Hotdog Thioesterase"/>
    <property type="match status" value="1"/>
</dbReference>
<dbReference type="AlphaFoldDB" id="A0A938XT77"/>
<dbReference type="PROSITE" id="PS01328">
    <property type="entry name" value="4HBCOA_THIOESTERASE"/>
    <property type="match status" value="1"/>
</dbReference>
<dbReference type="InterPro" id="IPR029069">
    <property type="entry name" value="HotDog_dom_sf"/>
</dbReference>
<dbReference type="InterPro" id="IPR006683">
    <property type="entry name" value="Thioestr_dom"/>
</dbReference>